<name>A0A1H3FH85_9FLAO</name>
<dbReference type="InterPro" id="IPR006103">
    <property type="entry name" value="Glyco_hydro_2_cat"/>
</dbReference>
<sequence length="830" mass="95477">MRFLSYLFVICLVISSCNSQTENKPPRQEIDFNFDWKFFKTKIPLDINNLEVQNEWEDVKIPHDWAIETPYNQGYKVTDSTPSLSYIGWYKKEFKLPKNLKGKNIRIDFDGVYNNAEVYLNGNKITERPYGFSPFSAEITNEINLGKTNTLVVKVDRTAFLDGRWYNGAGIYRKVKLVITEPIHIKKWGIGITTPKISKESATINIDTEIINPLQKENLSIKYEIKNAENNIVKEHIVEAKNTTTSINIENPKLWNTEKPNLYVLTTTIIDKNGKVWDVKDETFGIRSLKYTASDGFFLNGEKTYFKGVCLHHDAGGIGVAVPDDVWRRRLNILKEGGVNAIRTAHNTPSESFLKLCDELGFLVQDETFDEMDYPKDKRKNYNSKGKDPLTEGYTNHFQKWGEQDLKDMLLRDRNHPSIVMWSIGNEVEWTYPRYGKSSGYWNSNKKYYYDEPPITIAQMKENMKNNPPKEFELAKTAQKLSKWVKEIDTTRPVTANLVIPTVSHFSGYTDALDIVGYSYRASVYDYGHRNYPEKMILGTENWANWVEWKSVLDNSHVPGIFLWTGIFYMGETSDINERGSDSGLIDFAGFPTPRWHMFKTLWNNAPEIYATTIKLEDSEYINKNGKAVEKSKDLWKKRRWGFQPFKTHWNYNKGENIVVEVYTNSPTAELFINEKSFGVKKLASNNDHIIKWIVPYTKGTLKVVGADKNLIYEIKTATTPSKLKIKTDKTELKANSYDVAHIEVQLTDKNGIPVQHINQNITFKIEGPAKLLTVDNGSNAQRSKFNLDTCITDEGKLLLIIQSTKQPGDVNIKITSKNCKTEILKIKTH</sequence>
<dbReference type="InterPro" id="IPR008979">
    <property type="entry name" value="Galactose-bd-like_sf"/>
</dbReference>
<dbReference type="Gene3D" id="3.20.20.80">
    <property type="entry name" value="Glycosidases"/>
    <property type="match status" value="1"/>
</dbReference>
<dbReference type="SUPFAM" id="SSF49785">
    <property type="entry name" value="Galactose-binding domain-like"/>
    <property type="match status" value="1"/>
</dbReference>
<dbReference type="PRINTS" id="PR00132">
    <property type="entry name" value="GLHYDRLASE2"/>
</dbReference>
<dbReference type="STRING" id="762486.SAMN05444411_11152"/>
<keyword evidence="4" id="KW-0732">Signal</keyword>
<dbReference type="OrthoDB" id="9801077at2"/>
<evidence type="ECO:0000256" key="2">
    <source>
        <dbReference type="ARBA" id="ARBA00022801"/>
    </source>
</evidence>
<evidence type="ECO:0000313" key="11">
    <source>
        <dbReference type="Proteomes" id="UP000199595"/>
    </source>
</evidence>
<dbReference type="InterPro" id="IPR051913">
    <property type="entry name" value="GH2_Domain-Containing"/>
</dbReference>
<dbReference type="Pfam" id="PF18565">
    <property type="entry name" value="Glyco_hydro2_C5"/>
    <property type="match status" value="1"/>
</dbReference>
<evidence type="ECO:0000256" key="3">
    <source>
        <dbReference type="ARBA" id="ARBA00023295"/>
    </source>
</evidence>
<dbReference type="InterPro" id="IPR040605">
    <property type="entry name" value="Glyco_hydro2_dom5"/>
</dbReference>
<dbReference type="SUPFAM" id="SSF49303">
    <property type="entry name" value="beta-Galactosidase/glucuronidase domain"/>
    <property type="match status" value="1"/>
</dbReference>
<dbReference type="PROSITE" id="PS51257">
    <property type="entry name" value="PROKAR_LIPOPROTEIN"/>
    <property type="match status" value="1"/>
</dbReference>
<evidence type="ECO:0000313" key="10">
    <source>
        <dbReference type="EMBL" id="SDX90290.1"/>
    </source>
</evidence>
<dbReference type="PANTHER" id="PTHR42732">
    <property type="entry name" value="BETA-GALACTOSIDASE"/>
    <property type="match status" value="1"/>
</dbReference>
<feature type="domain" description="DUF4982" evidence="8">
    <location>
        <begin position="655"/>
        <end position="709"/>
    </location>
</feature>
<dbReference type="Pfam" id="PF02836">
    <property type="entry name" value="Glyco_hydro_2_C"/>
    <property type="match status" value="1"/>
</dbReference>
<dbReference type="PANTHER" id="PTHR42732:SF1">
    <property type="entry name" value="BETA-MANNOSIDASE"/>
    <property type="match status" value="1"/>
</dbReference>
<dbReference type="Pfam" id="PF02837">
    <property type="entry name" value="Glyco_hydro_2_N"/>
    <property type="match status" value="1"/>
</dbReference>
<dbReference type="InterPro" id="IPR006101">
    <property type="entry name" value="Glyco_hydro_2"/>
</dbReference>
<feature type="chain" id="PRO_5011679163" description="Beta-galactosidase" evidence="4">
    <location>
        <begin position="22"/>
        <end position="830"/>
    </location>
</feature>
<dbReference type="SUPFAM" id="SSF51445">
    <property type="entry name" value="(Trans)glycosidases"/>
    <property type="match status" value="1"/>
</dbReference>
<dbReference type="PROSITE" id="PS00608">
    <property type="entry name" value="GLYCOSYL_HYDROL_F2_2"/>
    <property type="match status" value="1"/>
</dbReference>
<dbReference type="InterPro" id="IPR013783">
    <property type="entry name" value="Ig-like_fold"/>
</dbReference>
<feature type="domain" description="Glycoside hydrolase family 2 catalytic" evidence="6">
    <location>
        <begin position="296"/>
        <end position="499"/>
    </location>
</feature>
<dbReference type="AlphaFoldDB" id="A0A1H3FH85"/>
<reference evidence="10 11" key="1">
    <citation type="submission" date="2016-10" db="EMBL/GenBank/DDBJ databases">
        <authorList>
            <person name="de Groot N.N."/>
        </authorList>
    </citation>
    <scope>NUCLEOTIDE SEQUENCE [LARGE SCALE GENOMIC DNA]</scope>
    <source>
        <strain evidence="10 11">DSM 24956</strain>
    </source>
</reference>
<evidence type="ECO:0000259" key="9">
    <source>
        <dbReference type="Pfam" id="PF18565"/>
    </source>
</evidence>
<dbReference type="InterPro" id="IPR006102">
    <property type="entry name" value="Ig-like_GH2"/>
</dbReference>
<dbReference type="Gene3D" id="2.60.120.260">
    <property type="entry name" value="Galactose-binding domain-like"/>
    <property type="match status" value="1"/>
</dbReference>
<protein>
    <recommendedName>
        <fullName evidence="12">Beta-galactosidase</fullName>
    </recommendedName>
</protein>
<gene>
    <name evidence="10" type="ORF">SAMN05444411_11152</name>
</gene>
<dbReference type="Gene3D" id="2.60.40.10">
    <property type="entry name" value="Immunoglobulins"/>
    <property type="match status" value="3"/>
</dbReference>
<comment type="similarity">
    <text evidence="1">Belongs to the glycosyl hydrolase 2 family.</text>
</comment>
<dbReference type="RefSeq" id="WP_139170976.1">
    <property type="nucleotide sequence ID" value="NZ_FNNJ01000011.1"/>
</dbReference>
<evidence type="ECO:0000259" key="8">
    <source>
        <dbReference type="Pfam" id="PF16355"/>
    </source>
</evidence>
<evidence type="ECO:0000259" key="5">
    <source>
        <dbReference type="Pfam" id="PF00703"/>
    </source>
</evidence>
<keyword evidence="2" id="KW-0378">Hydrolase</keyword>
<dbReference type="InterPro" id="IPR036156">
    <property type="entry name" value="Beta-gal/glucu_dom_sf"/>
</dbReference>
<feature type="signal peptide" evidence="4">
    <location>
        <begin position="1"/>
        <end position="21"/>
    </location>
</feature>
<dbReference type="InterPro" id="IPR006104">
    <property type="entry name" value="Glyco_hydro_2_N"/>
</dbReference>
<dbReference type="GO" id="GO:0004553">
    <property type="term" value="F:hydrolase activity, hydrolyzing O-glycosyl compounds"/>
    <property type="evidence" value="ECO:0007669"/>
    <property type="project" value="InterPro"/>
</dbReference>
<dbReference type="InterPro" id="IPR023232">
    <property type="entry name" value="Glyco_hydro_2_AS"/>
</dbReference>
<feature type="domain" description="Glycoside hydrolase family 2" evidence="9">
    <location>
        <begin position="724"/>
        <end position="823"/>
    </location>
</feature>
<accession>A0A1H3FH85</accession>
<organism evidence="10 11">
    <name type="scientific">Lutibacter oricola</name>
    <dbReference type="NCBI Taxonomy" id="762486"/>
    <lineage>
        <taxon>Bacteria</taxon>
        <taxon>Pseudomonadati</taxon>
        <taxon>Bacteroidota</taxon>
        <taxon>Flavobacteriia</taxon>
        <taxon>Flavobacteriales</taxon>
        <taxon>Flavobacteriaceae</taxon>
        <taxon>Lutibacter</taxon>
    </lineage>
</organism>
<keyword evidence="3" id="KW-0326">Glycosidase</keyword>
<evidence type="ECO:0000256" key="4">
    <source>
        <dbReference type="SAM" id="SignalP"/>
    </source>
</evidence>
<dbReference type="Proteomes" id="UP000199595">
    <property type="component" value="Unassembled WGS sequence"/>
</dbReference>
<evidence type="ECO:0008006" key="12">
    <source>
        <dbReference type="Google" id="ProtNLM"/>
    </source>
</evidence>
<keyword evidence="11" id="KW-1185">Reference proteome</keyword>
<dbReference type="GO" id="GO:0005975">
    <property type="term" value="P:carbohydrate metabolic process"/>
    <property type="evidence" value="ECO:0007669"/>
    <property type="project" value="InterPro"/>
</dbReference>
<dbReference type="EMBL" id="FNNJ01000011">
    <property type="protein sequence ID" value="SDX90290.1"/>
    <property type="molecule type" value="Genomic_DNA"/>
</dbReference>
<evidence type="ECO:0000256" key="1">
    <source>
        <dbReference type="ARBA" id="ARBA00007401"/>
    </source>
</evidence>
<dbReference type="Pfam" id="PF16355">
    <property type="entry name" value="DUF4982"/>
    <property type="match status" value="1"/>
</dbReference>
<feature type="domain" description="Glycosyl hydrolases family 2 sugar binding" evidence="7">
    <location>
        <begin position="36"/>
        <end position="178"/>
    </location>
</feature>
<evidence type="ECO:0000259" key="7">
    <source>
        <dbReference type="Pfam" id="PF02837"/>
    </source>
</evidence>
<dbReference type="InterPro" id="IPR017853">
    <property type="entry name" value="GH"/>
</dbReference>
<feature type="domain" description="Glycoside hydrolase family 2 immunoglobulin-like beta-sandwich" evidence="5">
    <location>
        <begin position="193"/>
        <end position="287"/>
    </location>
</feature>
<dbReference type="InterPro" id="IPR032311">
    <property type="entry name" value="DUF4982"/>
</dbReference>
<evidence type="ECO:0000259" key="6">
    <source>
        <dbReference type="Pfam" id="PF02836"/>
    </source>
</evidence>
<dbReference type="Pfam" id="PF00703">
    <property type="entry name" value="Glyco_hydro_2"/>
    <property type="match status" value="1"/>
</dbReference>
<proteinExistence type="inferred from homology"/>